<dbReference type="InterPro" id="IPR036896">
    <property type="entry name" value="Avidin-like_sf"/>
</dbReference>
<dbReference type="PRINTS" id="PR00709">
    <property type="entry name" value="AVIDIN"/>
</dbReference>
<dbReference type="PANTHER" id="PTHR34399">
    <property type="entry name" value="AVIDIN-RELATED"/>
    <property type="match status" value="1"/>
</dbReference>
<dbReference type="AlphaFoldDB" id="A0A8C4KIC9"/>
<feature type="disulfide bond" evidence="9">
    <location>
        <begin position="27"/>
        <end position="107"/>
    </location>
</feature>
<comment type="function">
    <text evidence="10">Forms a strong non-covalent specific complex with biotin.</text>
</comment>
<keyword evidence="7 10" id="KW-0325">Glycoprotein</keyword>
<evidence type="ECO:0000256" key="6">
    <source>
        <dbReference type="ARBA" id="ARBA00023157"/>
    </source>
</evidence>
<name>A0A8C4KIC9_DRONO</name>
<evidence type="ECO:0000256" key="1">
    <source>
        <dbReference type="ARBA" id="ARBA00004613"/>
    </source>
</evidence>
<dbReference type="PANTHER" id="PTHR34399:SF3">
    <property type="entry name" value="AVID PROTEIN-RELATED"/>
    <property type="match status" value="1"/>
</dbReference>
<dbReference type="InterPro" id="IPR051764">
    <property type="entry name" value="Avidin/Streptavidin-rel"/>
</dbReference>
<dbReference type="Gene3D" id="2.40.128.30">
    <property type="entry name" value="Avidin-like"/>
    <property type="match status" value="1"/>
</dbReference>
<keyword evidence="5 10" id="KW-0732">Signal</keyword>
<feature type="chain" id="PRO_5041487523" description="Avidin" evidence="10">
    <location>
        <begin position="21"/>
        <end position="170"/>
    </location>
</feature>
<reference evidence="11" key="2">
    <citation type="submission" date="2025-09" db="UniProtKB">
        <authorList>
            <consortium name="Ensembl"/>
        </authorList>
    </citation>
    <scope>IDENTIFICATION</scope>
</reference>
<evidence type="ECO:0000256" key="7">
    <source>
        <dbReference type="ARBA" id="ARBA00023180"/>
    </source>
</evidence>
<evidence type="ECO:0000256" key="3">
    <source>
        <dbReference type="ARBA" id="ARBA00011881"/>
    </source>
</evidence>
<sequence>QAMASSGLALLLALALATRASPAGRKCELSGLWRNDQESLMEISAVRADGGFQGEYLTRVSLAGGCIRVSPLKGAQHDPGEAAWPTFGFTVRWERFSNATAVFVGQCFVGPGGKELLATTWLLREAVGSLEDDWRATRVGRNVFTRKRSPKGKVLQSWSPSCDDSLAPAP</sequence>
<dbReference type="Ensembl" id="ENSDNVT00000030116.1">
    <property type="protein sequence ID" value="ENSDNVP00000024892.1"/>
    <property type="gene ID" value="ENSDNVG00000017310.1"/>
</dbReference>
<dbReference type="InterPro" id="IPR005468">
    <property type="entry name" value="Avidin/str"/>
</dbReference>
<evidence type="ECO:0000256" key="8">
    <source>
        <dbReference type="ARBA" id="ARBA00023267"/>
    </source>
</evidence>
<evidence type="ECO:0000256" key="10">
    <source>
        <dbReference type="RuleBase" id="RU369114"/>
    </source>
</evidence>
<dbReference type="SUPFAM" id="SSF50876">
    <property type="entry name" value="Avidin/streptavidin"/>
    <property type="match status" value="1"/>
</dbReference>
<dbReference type="Pfam" id="PF01382">
    <property type="entry name" value="Avidin"/>
    <property type="match status" value="1"/>
</dbReference>
<dbReference type="InterPro" id="IPR005469">
    <property type="entry name" value="Avidin"/>
</dbReference>
<accession>A0A8C4KIC9</accession>
<evidence type="ECO:0000256" key="2">
    <source>
        <dbReference type="ARBA" id="ARBA00006297"/>
    </source>
</evidence>
<reference evidence="11" key="1">
    <citation type="submission" date="2025-08" db="UniProtKB">
        <authorList>
            <consortium name="Ensembl"/>
        </authorList>
    </citation>
    <scope>IDENTIFICATION</scope>
</reference>
<feature type="signal peptide" evidence="10">
    <location>
        <begin position="1"/>
        <end position="20"/>
    </location>
</feature>
<protein>
    <recommendedName>
        <fullName evidence="10">Avidin</fullName>
    </recommendedName>
</protein>
<evidence type="ECO:0000313" key="11">
    <source>
        <dbReference type="Ensembl" id="ENSDNVP00000024892.1"/>
    </source>
</evidence>
<organism evidence="11 12">
    <name type="scientific">Dromaius novaehollandiae</name>
    <name type="common">Emu</name>
    <dbReference type="NCBI Taxonomy" id="8790"/>
    <lineage>
        <taxon>Eukaryota</taxon>
        <taxon>Metazoa</taxon>
        <taxon>Chordata</taxon>
        <taxon>Craniata</taxon>
        <taxon>Vertebrata</taxon>
        <taxon>Euteleostomi</taxon>
        <taxon>Archelosauria</taxon>
        <taxon>Archosauria</taxon>
        <taxon>Dinosauria</taxon>
        <taxon>Saurischia</taxon>
        <taxon>Theropoda</taxon>
        <taxon>Coelurosauria</taxon>
        <taxon>Aves</taxon>
        <taxon>Palaeognathae</taxon>
        <taxon>Casuariiformes</taxon>
        <taxon>Dromaiidae</taxon>
        <taxon>Dromaius</taxon>
    </lineage>
</organism>
<comment type="subcellular location">
    <subcellularLocation>
        <location evidence="1 10">Secreted</location>
    </subcellularLocation>
</comment>
<keyword evidence="8 10" id="KW-0092">Biotin</keyword>
<keyword evidence="6 9" id="KW-1015">Disulfide bond</keyword>
<evidence type="ECO:0000256" key="4">
    <source>
        <dbReference type="ARBA" id="ARBA00022525"/>
    </source>
</evidence>
<evidence type="ECO:0000313" key="12">
    <source>
        <dbReference type="Proteomes" id="UP000694423"/>
    </source>
</evidence>
<proteinExistence type="inferred from homology"/>
<gene>
    <name evidence="11" type="primary">LOC135325083</name>
</gene>
<keyword evidence="4 10" id="KW-0964">Secreted</keyword>
<dbReference type="PROSITE" id="PS51326">
    <property type="entry name" value="AVIDIN_2"/>
    <property type="match status" value="1"/>
</dbReference>
<dbReference type="GO" id="GO:0005576">
    <property type="term" value="C:extracellular region"/>
    <property type="evidence" value="ECO:0007669"/>
    <property type="project" value="UniProtKB-SubCell"/>
</dbReference>
<evidence type="ECO:0000256" key="5">
    <source>
        <dbReference type="ARBA" id="ARBA00022729"/>
    </source>
</evidence>
<keyword evidence="12" id="KW-1185">Reference proteome</keyword>
<evidence type="ECO:0000256" key="9">
    <source>
        <dbReference type="PIRSR" id="PIRSR605468-51"/>
    </source>
</evidence>
<dbReference type="PROSITE" id="PS00577">
    <property type="entry name" value="AVIDIN_1"/>
    <property type="match status" value="1"/>
</dbReference>
<comment type="similarity">
    <text evidence="2 10">Belongs to the avidin/streptavidin family.</text>
</comment>
<dbReference type="Proteomes" id="UP000694423">
    <property type="component" value="Unplaced"/>
</dbReference>
<comment type="subunit">
    <text evidence="3 10">Homotetramer.</text>
</comment>
<dbReference type="GO" id="GO:0009374">
    <property type="term" value="F:biotin binding"/>
    <property type="evidence" value="ECO:0007669"/>
    <property type="project" value="UniProtKB-UniRule"/>
</dbReference>
<dbReference type="InterPro" id="IPR017889">
    <property type="entry name" value="Avidin-like_CS"/>
</dbReference>